<protein>
    <submittedName>
        <fullName evidence="2">Outer membrane protein</fullName>
    </submittedName>
</protein>
<dbReference type="PRINTS" id="PR01776">
    <property type="entry name" value="HPOMPFAMILY"/>
</dbReference>
<evidence type="ECO:0000313" key="2">
    <source>
        <dbReference type="EMBL" id="TLD95715.1"/>
    </source>
</evidence>
<evidence type="ECO:0000256" key="1">
    <source>
        <dbReference type="SAM" id="SignalP"/>
    </source>
</evidence>
<dbReference type="RefSeq" id="WP_034356880.1">
    <property type="nucleotide sequence ID" value="NZ_JRPR02000007.1"/>
</dbReference>
<dbReference type="InterPro" id="IPR011250">
    <property type="entry name" value="OMP/PagP_B-barrel"/>
</dbReference>
<feature type="chain" id="PRO_5020307105" evidence="1">
    <location>
        <begin position="22"/>
        <end position="214"/>
    </location>
</feature>
<evidence type="ECO:0000313" key="3">
    <source>
        <dbReference type="Proteomes" id="UP000029733"/>
    </source>
</evidence>
<dbReference type="AlphaFoldDB" id="A0A4U8T7Z6"/>
<organism evidence="2 3">
    <name type="scientific">Helicobacter jaachi</name>
    <dbReference type="NCBI Taxonomy" id="1677920"/>
    <lineage>
        <taxon>Bacteria</taxon>
        <taxon>Pseudomonadati</taxon>
        <taxon>Campylobacterota</taxon>
        <taxon>Epsilonproteobacteria</taxon>
        <taxon>Campylobacterales</taxon>
        <taxon>Helicobacteraceae</taxon>
        <taxon>Helicobacter</taxon>
    </lineage>
</organism>
<dbReference type="Pfam" id="PF01856">
    <property type="entry name" value="HP_OMP"/>
    <property type="match status" value="1"/>
</dbReference>
<dbReference type="Proteomes" id="UP000029733">
    <property type="component" value="Unassembled WGS sequence"/>
</dbReference>
<dbReference type="Gene3D" id="2.40.160.20">
    <property type="match status" value="1"/>
</dbReference>
<keyword evidence="1" id="KW-0732">Signal</keyword>
<dbReference type="SUPFAM" id="SSF56925">
    <property type="entry name" value="OMPA-like"/>
    <property type="match status" value="1"/>
</dbReference>
<name>A0A4U8T7Z6_9HELI</name>
<comment type="caution">
    <text evidence="2">The sequence shown here is derived from an EMBL/GenBank/DDBJ whole genome shotgun (WGS) entry which is preliminary data.</text>
</comment>
<keyword evidence="3" id="KW-1185">Reference proteome</keyword>
<proteinExistence type="predicted"/>
<sequence>MKKLLVSSVAALALTSSALIAEESGTFVGVGIGYGSTTLKLSSNVLGETENIKNTKSGLNYGIIAGYKQFFTESFGLRYYGNIDMSSATIESQAYNTLNYGVNVDALYNFVTSADMDFGVFLGIGLGANSWSGEGINDAKSVPAAAGKKATTTGFDAALNVGLRGVFAKAHGIELAARVPFVKTTLFDINVTDVSVKATIHRTYNVGLRYTFGF</sequence>
<reference evidence="2 3" key="1">
    <citation type="journal article" date="2014" name="Genome Announc.">
        <title>Draft genome sequences of eight enterohepatic helicobacter species isolated from both laboratory and wild rodents.</title>
        <authorList>
            <person name="Sheh A."/>
            <person name="Shen Z."/>
            <person name="Fox J.G."/>
        </authorList>
    </citation>
    <scope>NUCLEOTIDE SEQUENCE [LARGE SCALE GENOMIC DNA]</scope>
    <source>
        <strain evidence="2 3">MIT 09-6949</strain>
    </source>
</reference>
<accession>A0A4U8T7Z6</accession>
<gene>
    <name evidence="2" type="ORF">LS71_007685</name>
</gene>
<dbReference type="EMBL" id="JRPR02000007">
    <property type="protein sequence ID" value="TLD95715.1"/>
    <property type="molecule type" value="Genomic_DNA"/>
</dbReference>
<dbReference type="OrthoDB" id="5319509at2"/>
<dbReference type="InterPro" id="IPR002718">
    <property type="entry name" value="OMP_Helicobacter"/>
</dbReference>
<feature type="signal peptide" evidence="1">
    <location>
        <begin position="1"/>
        <end position="21"/>
    </location>
</feature>